<dbReference type="SMR" id="A0AAN4XDI0"/>
<keyword evidence="2 4" id="KW-0689">Ribosomal protein</keyword>
<dbReference type="GeneID" id="66609188"/>
<dbReference type="GO" id="GO:1990904">
    <property type="term" value="C:ribonucleoprotein complex"/>
    <property type="evidence" value="ECO:0007669"/>
    <property type="project" value="UniProtKB-KW"/>
</dbReference>
<evidence type="ECO:0000259" key="5">
    <source>
        <dbReference type="SMART" id="SM01403"/>
    </source>
</evidence>
<reference evidence="6 7" key="1">
    <citation type="submission" date="2019-01" db="EMBL/GenBank/DDBJ databases">
        <authorList>
            <consortium name="Pathogen Informatics"/>
        </authorList>
    </citation>
    <scope>NUCLEOTIDE SEQUENCE [LARGE SCALE GENOMIC DNA]</scope>
    <source>
        <strain evidence="6 7">NCTC10119</strain>
    </source>
</reference>
<comment type="subunit">
    <text evidence="4">Part of the 30S ribosomal subunit.</text>
</comment>
<evidence type="ECO:0000256" key="3">
    <source>
        <dbReference type="ARBA" id="ARBA00023274"/>
    </source>
</evidence>
<dbReference type="GO" id="GO:0003735">
    <property type="term" value="F:structural constituent of ribosome"/>
    <property type="evidence" value="ECO:0007669"/>
    <property type="project" value="InterPro"/>
</dbReference>
<dbReference type="Proteomes" id="UP000289557">
    <property type="component" value="Chromosome"/>
</dbReference>
<keyword evidence="3 4" id="KW-0687">Ribonucleoprotein</keyword>
<dbReference type="GO" id="GO:0005840">
    <property type="term" value="C:ribosome"/>
    <property type="evidence" value="ECO:0007669"/>
    <property type="project" value="UniProtKB-KW"/>
</dbReference>
<dbReference type="InterPro" id="IPR001848">
    <property type="entry name" value="Ribosomal_uS10"/>
</dbReference>
<evidence type="ECO:0000313" key="7">
    <source>
        <dbReference type="Proteomes" id="UP000289557"/>
    </source>
</evidence>
<feature type="domain" description="Small ribosomal subunit protein uS10" evidence="5">
    <location>
        <begin position="13"/>
        <end position="107"/>
    </location>
</feature>
<dbReference type="GO" id="GO:0006412">
    <property type="term" value="P:translation"/>
    <property type="evidence" value="ECO:0007669"/>
    <property type="project" value="UniProtKB-UniRule"/>
</dbReference>
<dbReference type="HAMAP" id="MF_00508">
    <property type="entry name" value="Ribosomal_uS10"/>
    <property type="match status" value="1"/>
</dbReference>
<dbReference type="RefSeq" id="WP_010874521.1">
    <property type="nucleotide sequence ID" value="NZ_AP017318.1"/>
</dbReference>
<dbReference type="PRINTS" id="PR00971">
    <property type="entry name" value="RIBOSOMALS10"/>
</dbReference>
<evidence type="ECO:0000256" key="2">
    <source>
        <dbReference type="ARBA" id="ARBA00022980"/>
    </source>
</evidence>
<name>A0AAN4XDI0_MYCPM</name>
<dbReference type="PROSITE" id="PS00361">
    <property type="entry name" value="RIBOSOMAL_S10"/>
    <property type="match status" value="1"/>
</dbReference>
<dbReference type="Gene3D" id="3.30.70.600">
    <property type="entry name" value="Ribosomal protein S10 domain"/>
    <property type="match status" value="1"/>
</dbReference>
<gene>
    <name evidence="6" type="primary">rpsJ/nusE</name>
    <name evidence="4" type="synonym">rpsJ</name>
    <name evidence="6" type="ORF">NCTC10119_00602</name>
</gene>
<accession>A0AAN4XDI0</accession>
<organism evidence="6 7">
    <name type="scientific">Mycoplasmoides pneumoniae</name>
    <name type="common">Mycoplasma pneumoniae</name>
    <dbReference type="NCBI Taxonomy" id="2104"/>
    <lineage>
        <taxon>Bacteria</taxon>
        <taxon>Bacillati</taxon>
        <taxon>Mycoplasmatota</taxon>
        <taxon>Mycoplasmoidales</taxon>
        <taxon>Mycoplasmoidaceae</taxon>
        <taxon>Mycoplasmoides</taxon>
    </lineage>
</organism>
<dbReference type="GO" id="GO:0000049">
    <property type="term" value="F:tRNA binding"/>
    <property type="evidence" value="ECO:0007669"/>
    <property type="project" value="UniProtKB-UniRule"/>
</dbReference>
<evidence type="ECO:0000256" key="4">
    <source>
        <dbReference type="HAMAP-Rule" id="MF_00508"/>
    </source>
</evidence>
<dbReference type="NCBIfam" id="TIGR01049">
    <property type="entry name" value="rpsJ_bact"/>
    <property type="match status" value="1"/>
</dbReference>
<evidence type="ECO:0000313" key="6">
    <source>
        <dbReference type="EMBL" id="VEU57329.1"/>
    </source>
</evidence>
<proteinExistence type="inferred from homology"/>
<dbReference type="PANTHER" id="PTHR11700">
    <property type="entry name" value="30S RIBOSOMAL PROTEIN S10 FAMILY MEMBER"/>
    <property type="match status" value="1"/>
</dbReference>
<comment type="similarity">
    <text evidence="1 4">Belongs to the universal ribosomal protein uS10 family.</text>
</comment>
<dbReference type="SMART" id="SM01403">
    <property type="entry name" value="Ribosomal_S10"/>
    <property type="match status" value="1"/>
</dbReference>
<dbReference type="AlphaFoldDB" id="A0AAN4XDI0"/>
<dbReference type="Pfam" id="PF00338">
    <property type="entry name" value="Ribosomal_S10"/>
    <property type="match status" value="1"/>
</dbReference>
<dbReference type="InterPro" id="IPR036838">
    <property type="entry name" value="Ribosomal_uS10_dom_sf"/>
</dbReference>
<comment type="function">
    <text evidence="4">Involved in the binding of tRNA to the ribosomes.</text>
</comment>
<sequence length="108" mass="12203">MNAANAVKYPELKIKLESYDSTLLDLTTKKIVEVVKGVDVKIKGPLPLPTKKEVITIIRSPHVDKASREQFEKNRHKRLMILVDVNQGAIDSLKRIKIPVGVTLRFSK</sequence>
<dbReference type="SUPFAM" id="SSF54999">
    <property type="entry name" value="Ribosomal protein S10"/>
    <property type="match status" value="1"/>
</dbReference>
<dbReference type="FunFam" id="3.30.70.600:FF:000003">
    <property type="entry name" value="30S ribosomal protein S10"/>
    <property type="match status" value="1"/>
</dbReference>
<dbReference type="NCBIfam" id="NF001861">
    <property type="entry name" value="PRK00596.1"/>
    <property type="match status" value="1"/>
</dbReference>
<protein>
    <recommendedName>
        <fullName evidence="4">Small ribosomal subunit protein uS10</fullName>
    </recommendedName>
</protein>
<dbReference type="InterPro" id="IPR027486">
    <property type="entry name" value="Ribosomal_uS10_dom"/>
</dbReference>
<dbReference type="EMBL" id="LR214945">
    <property type="protein sequence ID" value="VEU57329.1"/>
    <property type="molecule type" value="Genomic_DNA"/>
</dbReference>
<dbReference type="InterPro" id="IPR018268">
    <property type="entry name" value="Ribosomal_uS10_CS"/>
</dbReference>
<evidence type="ECO:0000256" key="1">
    <source>
        <dbReference type="ARBA" id="ARBA00007102"/>
    </source>
</evidence>